<dbReference type="SUPFAM" id="SSF55961">
    <property type="entry name" value="Bet v1-like"/>
    <property type="match status" value="1"/>
</dbReference>
<dbReference type="Pfam" id="PF06240">
    <property type="entry name" value="COXG"/>
    <property type="match status" value="1"/>
</dbReference>
<evidence type="ECO:0000256" key="1">
    <source>
        <dbReference type="SAM" id="Phobius"/>
    </source>
</evidence>
<feature type="transmembrane region" description="Helical" evidence="1">
    <location>
        <begin position="211"/>
        <end position="233"/>
    </location>
</feature>
<evidence type="ECO:0008006" key="4">
    <source>
        <dbReference type="Google" id="ProtNLM"/>
    </source>
</evidence>
<protein>
    <recommendedName>
        <fullName evidence="4">Carbon monoxide dehydrogenase subunit G</fullName>
    </recommendedName>
</protein>
<evidence type="ECO:0000313" key="3">
    <source>
        <dbReference type="Proteomes" id="UP000183371"/>
    </source>
</evidence>
<sequence>MEMSGEQQIPASQEKVWEALNDPELLKKCIPGCDSLEKTSDTEMTATVTAKVGPVKAKFKGEVTLSDLNPPNSYKISGEGKGGVAGFAKGSADVTLSESGDGTLLSYEVNAKVGGKLAQLGNRLIDSTAKKMAEEFFSNLNRELGGTPAADKDEALESVELDQGLIEKAKSIANEHAIEGSVEAIADAEHALEDAVKDVEEKVEVAAGKGFLGGPLGWGLIALIVLLGLYWLLGT</sequence>
<proteinExistence type="predicted"/>
<dbReference type="Proteomes" id="UP000183371">
    <property type="component" value="Unassembled WGS sequence"/>
</dbReference>
<gene>
    <name evidence="2" type="ORF">SAMN05444141_106281</name>
</gene>
<keyword evidence="1" id="KW-0472">Membrane</keyword>
<dbReference type="EMBL" id="FPBD01000006">
    <property type="protein sequence ID" value="SFU01627.1"/>
    <property type="molecule type" value="Genomic_DNA"/>
</dbReference>
<keyword evidence="1" id="KW-0812">Transmembrane</keyword>
<dbReference type="RefSeq" id="WP_008552452.1">
    <property type="nucleotide sequence ID" value="NZ_FPBD01000006.1"/>
</dbReference>
<dbReference type="PANTHER" id="PTHR38588:SF1">
    <property type="entry name" value="BLL0334 PROTEIN"/>
    <property type="match status" value="1"/>
</dbReference>
<dbReference type="InterPro" id="IPR010419">
    <property type="entry name" value="CO_DH_gsu"/>
</dbReference>
<dbReference type="CDD" id="cd05018">
    <property type="entry name" value="CoxG"/>
    <property type="match status" value="1"/>
</dbReference>
<evidence type="ECO:0000313" key="2">
    <source>
        <dbReference type="EMBL" id="SFU01627.1"/>
    </source>
</evidence>
<accession>A0A1I7CQD6</accession>
<dbReference type="PANTHER" id="PTHR38588">
    <property type="entry name" value="BLL0334 PROTEIN"/>
    <property type="match status" value="1"/>
</dbReference>
<reference evidence="3" key="1">
    <citation type="submission" date="2016-10" db="EMBL/GenBank/DDBJ databases">
        <authorList>
            <person name="Varghese N."/>
            <person name="Submissions S."/>
        </authorList>
    </citation>
    <scope>NUCLEOTIDE SEQUENCE [LARGE SCALE GENOMIC DNA]</scope>
    <source>
        <strain evidence="3">DSM 17465</strain>
    </source>
</reference>
<dbReference type="AlphaFoldDB" id="A0A1I7CQD6"/>
<keyword evidence="3" id="KW-1185">Reference proteome</keyword>
<dbReference type="InterPro" id="IPR023393">
    <property type="entry name" value="START-like_dom_sf"/>
</dbReference>
<organism evidence="2 3">
    <name type="scientific">Pseudovibrio denitrificans</name>
    <dbReference type="NCBI Taxonomy" id="258256"/>
    <lineage>
        <taxon>Bacteria</taxon>
        <taxon>Pseudomonadati</taxon>
        <taxon>Pseudomonadota</taxon>
        <taxon>Alphaproteobacteria</taxon>
        <taxon>Hyphomicrobiales</taxon>
        <taxon>Stappiaceae</taxon>
        <taxon>Pseudovibrio</taxon>
    </lineage>
</organism>
<name>A0A1I7CQD6_9HYPH</name>
<keyword evidence="1" id="KW-1133">Transmembrane helix</keyword>
<dbReference type="Gene3D" id="3.30.530.20">
    <property type="match status" value="1"/>
</dbReference>